<dbReference type="SUPFAM" id="SSF51735">
    <property type="entry name" value="NAD(P)-binding Rossmann-fold domains"/>
    <property type="match status" value="1"/>
</dbReference>
<dbReference type="Proteomes" id="UP001500221">
    <property type="component" value="Unassembled WGS sequence"/>
</dbReference>
<dbReference type="PANTHER" id="PTHR12126">
    <property type="entry name" value="NADH-UBIQUINONE OXIDOREDUCTASE 39 KDA SUBUNIT-RELATED"/>
    <property type="match status" value="1"/>
</dbReference>
<gene>
    <name evidence="2" type="ORF">GCM10023340_31960</name>
</gene>
<comment type="caution">
    <text evidence="2">The sequence shown here is derived from an EMBL/GenBank/DDBJ whole genome shotgun (WGS) entry which is preliminary data.</text>
</comment>
<dbReference type="EMBL" id="BAABKG010000004">
    <property type="protein sequence ID" value="GAA5152140.1"/>
    <property type="molecule type" value="Genomic_DNA"/>
</dbReference>
<feature type="domain" description="NAD(P)-binding" evidence="1">
    <location>
        <begin position="9"/>
        <end position="175"/>
    </location>
</feature>
<protein>
    <submittedName>
        <fullName evidence="2">NAD(P)H-binding protein</fullName>
    </submittedName>
</protein>
<evidence type="ECO:0000313" key="3">
    <source>
        <dbReference type="Proteomes" id="UP001500221"/>
    </source>
</evidence>
<dbReference type="PANTHER" id="PTHR12126:SF16">
    <property type="entry name" value="MIOREX COMPLEX COMPONENT 2"/>
    <property type="match status" value="1"/>
</dbReference>
<dbReference type="Pfam" id="PF13460">
    <property type="entry name" value="NAD_binding_10"/>
    <property type="match status" value="1"/>
</dbReference>
<evidence type="ECO:0000259" key="1">
    <source>
        <dbReference type="Pfam" id="PF13460"/>
    </source>
</evidence>
<evidence type="ECO:0000313" key="2">
    <source>
        <dbReference type="EMBL" id="GAA5152140.1"/>
    </source>
</evidence>
<name>A0ABP9PUL5_9ACTN</name>
<reference evidence="3" key="1">
    <citation type="journal article" date="2019" name="Int. J. Syst. Evol. Microbiol.">
        <title>The Global Catalogue of Microorganisms (GCM) 10K type strain sequencing project: providing services to taxonomists for standard genome sequencing and annotation.</title>
        <authorList>
            <consortium name="The Broad Institute Genomics Platform"/>
            <consortium name="The Broad Institute Genome Sequencing Center for Infectious Disease"/>
            <person name="Wu L."/>
            <person name="Ma J."/>
        </authorList>
    </citation>
    <scope>NUCLEOTIDE SEQUENCE [LARGE SCALE GENOMIC DNA]</scope>
    <source>
        <strain evidence="3">JCM 18459</strain>
    </source>
</reference>
<accession>A0ABP9PUL5</accession>
<proteinExistence type="predicted"/>
<organism evidence="2 3">
    <name type="scientific">Nocardioides marinquilinus</name>
    <dbReference type="NCBI Taxonomy" id="1210400"/>
    <lineage>
        <taxon>Bacteria</taxon>
        <taxon>Bacillati</taxon>
        <taxon>Actinomycetota</taxon>
        <taxon>Actinomycetes</taxon>
        <taxon>Propionibacteriales</taxon>
        <taxon>Nocardioidaceae</taxon>
        <taxon>Nocardioides</taxon>
    </lineage>
</organism>
<sequence length="249" mass="26258">MVMKIAVAGGTGVVGRHVVREAEQRGHEVVVLSRSAGADVLGGEGLRERLEGCEAVVDVLNVATQKRAEAEAFFRTTTTHLTEAEREVGCAHHVVLSIVGIDRVPTGYYRGKLLQETTATAGPVPSTILRAAQFHEFAEQALGFVRLGPVSVVPAMRTQPIAAREVAAALVELAEQGPSGRAPDLAGPEVHRLADLARQVNDHKHLGRRVVEARLPGAAGRAMRSGALTTGGPGRGRQTFAAWLAAEPA</sequence>
<keyword evidence="3" id="KW-1185">Reference proteome</keyword>
<dbReference type="InterPro" id="IPR016040">
    <property type="entry name" value="NAD(P)-bd_dom"/>
</dbReference>
<dbReference type="Gene3D" id="3.40.50.720">
    <property type="entry name" value="NAD(P)-binding Rossmann-like Domain"/>
    <property type="match status" value="1"/>
</dbReference>
<dbReference type="InterPro" id="IPR036291">
    <property type="entry name" value="NAD(P)-bd_dom_sf"/>
</dbReference>
<dbReference type="InterPro" id="IPR051207">
    <property type="entry name" value="ComplexI_NDUFA9_subunit"/>
</dbReference>